<evidence type="ECO:0000313" key="8">
    <source>
        <dbReference type="Proteomes" id="UP001608902"/>
    </source>
</evidence>
<keyword evidence="2 5" id="KW-0812">Transmembrane</keyword>
<evidence type="ECO:0000256" key="2">
    <source>
        <dbReference type="ARBA" id="ARBA00022692"/>
    </source>
</evidence>
<reference evidence="7 8" key="1">
    <citation type="submission" date="2024-08" db="EMBL/GenBank/DDBJ databases">
        <title>Gnathostoma spinigerum genome.</title>
        <authorList>
            <person name="Gonzalez-Bertolin B."/>
            <person name="Monzon S."/>
            <person name="Zaballos A."/>
            <person name="Jimenez P."/>
            <person name="Dekumyoy P."/>
            <person name="Varona S."/>
            <person name="Cuesta I."/>
            <person name="Sumanam S."/>
            <person name="Adisakwattana P."/>
            <person name="Gasser R.B."/>
            <person name="Hernandez-Gonzalez A."/>
            <person name="Young N.D."/>
            <person name="Perteguer M.J."/>
        </authorList>
    </citation>
    <scope>NUCLEOTIDE SEQUENCE [LARGE SCALE GENOMIC DNA]</scope>
    <source>
        <strain evidence="7">AL3</strain>
        <tissue evidence="7">Liver</tissue>
    </source>
</reference>
<organism evidence="7 8">
    <name type="scientific">Gnathostoma spinigerum</name>
    <dbReference type="NCBI Taxonomy" id="75299"/>
    <lineage>
        <taxon>Eukaryota</taxon>
        <taxon>Metazoa</taxon>
        <taxon>Ecdysozoa</taxon>
        <taxon>Nematoda</taxon>
        <taxon>Chromadorea</taxon>
        <taxon>Rhabditida</taxon>
        <taxon>Spirurina</taxon>
        <taxon>Gnathostomatomorpha</taxon>
        <taxon>Gnathostomatoidea</taxon>
        <taxon>Gnathostomatidae</taxon>
        <taxon>Gnathostoma</taxon>
    </lineage>
</organism>
<evidence type="ECO:0000256" key="3">
    <source>
        <dbReference type="ARBA" id="ARBA00022989"/>
    </source>
</evidence>
<evidence type="ECO:0000256" key="5">
    <source>
        <dbReference type="SAM" id="Phobius"/>
    </source>
</evidence>
<dbReference type="Gene3D" id="1.20.1070.10">
    <property type="entry name" value="Rhodopsin 7-helix transmembrane proteins"/>
    <property type="match status" value="1"/>
</dbReference>
<feature type="transmembrane region" description="Helical" evidence="5">
    <location>
        <begin position="243"/>
        <end position="265"/>
    </location>
</feature>
<comment type="caution">
    <text evidence="7">The sequence shown here is derived from an EMBL/GenBank/DDBJ whole genome shotgun (WGS) entry which is preliminary data.</text>
</comment>
<dbReference type="PANTHER" id="PTHR47632">
    <property type="entry name" value="FMRFAMIDE PEPTIDE RECEPTOR FAMILY-RELATED"/>
    <property type="match status" value="1"/>
</dbReference>
<dbReference type="SUPFAM" id="SSF81321">
    <property type="entry name" value="Family A G protein-coupled receptor-like"/>
    <property type="match status" value="1"/>
</dbReference>
<gene>
    <name evidence="7" type="ORF">AB6A40_002229</name>
</gene>
<feature type="transmembrane region" description="Helical" evidence="5">
    <location>
        <begin position="203"/>
        <end position="231"/>
    </location>
</feature>
<comment type="subcellular location">
    <subcellularLocation>
        <location evidence="1">Membrane</location>
    </subcellularLocation>
</comment>
<feature type="transmembrane region" description="Helical" evidence="5">
    <location>
        <begin position="62"/>
        <end position="84"/>
    </location>
</feature>
<evidence type="ECO:0000259" key="6">
    <source>
        <dbReference type="PROSITE" id="PS50262"/>
    </source>
</evidence>
<sequence>MDDNPLPNCNMCLGSSDPQYLKYNMAVSGIVLPIVGVIGLCGNLLVVMVYGSVQLRVQSMSIYLAALACSDFCMICTALILYVLEAWRHQGSTVSAEIYGWSAPYVFPISTCLQTTSVYYCVAAAADCFIAVVLPYRCKHRLCTPGRAIIVVLSMALISLLYNIPHFFELTSVVCVNDELNGTISVQICPTALRMNELYYKYYYTYLYTIFMAVGPLVMIVVLNACVVTAVMKKGASEDSDTISLILVVFMFIFCNAVALGVNFIEMIFADQVQDILVYLVDMSNLLVVINCTGNFFCYLFFGASFRRILKQKLHLGKKPIKQEMVWVQRQSLLNGHQITANVE</sequence>
<dbReference type="AlphaFoldDB" id="A0ABD6E756"/>
<feature type="transmembrane region" description="Helical" evidence="5">
    <location>
        <begin position="148"/>
        <end position="168"/>
    </location>
</feature>
<evidence type="ECO:0000256" key="4">
    <source>
        <dbReference type="ARBA" id="ARBA00023136"/>
    </source>
</evidence>
<dbReference type="InterPro" id="IPR000276">
    <property type="entry name" value="GPCR_Rhodpsn"/>
</dbReference>
<accession>A0ABD6E756</accession>
<feature type="transmembrane region" description="Helical" evidence="5">
    <location>
        <begin position="25"/>
        <end position="50"/>
    </location>
</feature>
<dbReference type="Proteomes" id="UP001608902">
    <property type="component" value="Unassembled WGS sequence"/>
</dbReference>
<dbReference type="PANTHER" id="PTHR47632:SF1">
    <property type="entry name" value="G-PROTEIN COUPLED RECEPTORS FAMILY 1 PROFILE DOMAIN-CONTAINING PROTEIN"/>
    <property type="match status" value="1"/>
</dbReference>
<dbReference type="InterPro" id="IPR053326">
    <property type="entry name" value="GPCR1-like"/>
</dbReference>
<feature type="transmembrane region" description="Helical" evidence="5">
    <location>
        <begin position="277"/>
        <end position="302"/>
    </location>
</feature>
<dbReference type="Pfam" id="PF00001">
    <property type="entry name" value="7tm_1"/>
    <property type="match status" value="1"/>
</dbReference>
<dbReference type="PROSITE" id="PS50262">
    <property type="entry name" value="G_PROTEIN_RECEP_F1_2"/>
    <property type="match status" value="1"/>
</dbReference>
<dbReference type="PRINTS" id="PR00237">
    <property type="entry name" value="GPCRRHODOPSN"/>
</dbReference>
<keyword evidence="4 5" id="KW-0472">Membrane</keyword>
<feature type="domain" description="G-protein coupled receptors family 1 profile" evidence="6">
    <location>
        <begin position="42"/>
        <end position="299"/>
    </location>
</feature>
<keyword evidence="3 5" id="KW-1133">Transmembrane helix</keyword>
<proteinExistence type="predicted"/>
<evidence type="ECO:0000313" key="7">
    <source>
        <dbReference type="EMBL" id="MFH4975520.1"/>
    </source>
</evidence>
<dbReference type="EMBL" id="JBGFUD010000953">
    <property type="protein sequence ID" value="MFH4975520.1"/>
    <property type="molecule type" value="Genomic_DNA"/>
</dbReference>
<protein>
    <recommendedName>
        <fullName evidence="6">G-protein coupled receptors family 1 profile domain-containing protein</fullName>
    </recommendedName>
</protein>
<dbReference type="GO" id="GO:0016020">
    <property type="term" value="C:membrane"/>
    <property type="evidence" value="ECO:0007669"/>
    <property type="project" value="UniProtKB-SubCell"/>
</dbReference>
<dbReference type="CDD" id="cd14978">
    <property type="entry name" value="7tmA_FMRFamide_R-like"/>
    <property type="match status" value="1"/>
</dbReference>
<dbReference type="InterPro" id="IPR017452">
    <property type="entry name" value="GPCR_Rhodpsn_7TM"/>
</dbReference>
<feature type="transmembrane region" description="Helical" evidence="5">
    <location>
        <begin position="117"/>
        <end position="136"/>
    </location>
</feature>
<name>A0ABD6E756_9BILA</name>
<evidence type="ECO:0000256" key="1">
    <source>
        <dbReference type="ARBA" id="ARBA00004370"/>
    </source>
</evidence>
<keyword evidence="8" id="KW-1185">Reference proteome</keyword>